<protein>
    <submittedName>
        <fullName evidence="3">Uncharacterized protein</fullName>
    </submittedName>
</protein>
<feature type="region of interest" description="Disordered" evidence="1">
    <location>
        <begin position="230"/>
        <end position="261"/>
    </location>
</feature>
<feature type="transmembrane region" description="Helical" evidence="2">
    <location>
        <begin position="57"/>
        <end position="80"/>
    </location>
</feature>
<evidence type="ECO:0000256" key="2">
    <source>
        <dbReference type="SAM" id="Phobius"/>
    </source>
</evidence>
<accession>A0ABX2WI09</accession>
<gene>
    <name evidence="3" type="ORF">A9Z40_04525</name>
</gene>
<feature type="transmembrane region" description="Helical" evidence="2">
    <location>
        <begin position="154"/>
        <end position="172"/>
    </location>
</feature>
<evidence type="ECO:0000313" key="4">
    <source>
        <dbReference type="Proteomes" id="UP000093918"/>
    </source>
</evidence>
<sequence>MPESSAASAARELVESGRGFDAALIERAAFADEPAVQELLDASDEERRRPVGRRSMFRSLGVALLEFLPIIAAGVVVIPARTASDLTVPTLVAGALAIVAAASRPMLWRQLASGRAEASGSQLSINAVSVLFAAFAIIIVTLRSDDTGAPGLTIGAFAVQGIASAVTVAAIVRAGRRAGGVFDSADGSRSPARRRRRTAGLTTGTGTGRHRHRIARGGRRRHAERIGCRHPDAGAARRSRPSPLGCVADAPLTTPRVRERA</sequence>
<reference evidence="4" key="1">
    <citation type="submission" date="2016-06" db="EMBL/GenBank/DDBJ databases">
        <title>Genome sequencing of cellulolytic organisms.</title>
        <authorList>
            <person name="Bohra V."/>
            <person name="Dafale N.A."/>
            <person name="Purohit H.J."/>
        </authorList>
    </citation>
    <scope>NUCLEOTIDE SEQUENCE [LARGE SCALE GENOMIC DNA]</scope>
    <source>
        <strain evidence="4">ND21</strain>
    </source>
</reference>
<organism evidence="3 4">
    <name type="scientific">Microbacterium arborescens</name>
    <dbReference type="NCBI Taxonomy" id="33883"/>
    <lineage>
        <taxon>Bacteria</taxon>
        <taxon>Bacillati</taxon>
        <taxon>Actinomycetota</taxon>
        <taxon>Actinomycetes</taxon>
        <taxon>Micrococcales</taxon>
        <taxon>Microbacteriaceae</taxon>
        <taxon>Microbacterium</taxon>
    </lineage>
</organism>
<feature type="region of interest" description="Disordered" evidence="1">
    <location>
        <begin position="182"/>
        <end position="211"/>
    </location>
</feature>
<keyword evidence="2" id="KW-0472">Membrane</keyword>
<evidence type="ECO:0000256" key="1">
    <source>
        <dbReference type="SAM" id="MobiDB-lite"/>
    </source>
</evidence>
<dbReference type="EMBL" id="LZEM01000019">
    <property type="protein sequence ID" value="OAZ40668.1"/>
    <property type="molecule type" value="Genomic_DNA"/>
</dbReference>
<feature type="transmembrane region" description="Helical" evidence="2">
    <location>
        <begin position="86"/>
        <end position="102"/>
    </location>
</feature>
<dbReference type="RefSeq" id="WP_157096527.1">
    <property type="nucleotide sequence ID" value="NZ_LZEM01000019.1"/>
</dbReference>
<evidence type="ECO:0000313" key="3">
    <source>
        <dbReference type="EMBL" id="OAZ40668.1"/>
    </source>
</evidence>
<keyword evidence="2" id="KW-0812">Transmembrane</keyword>
<dbReference type="Proteomes" id="UP000093918">
    <property type="component" value="Unassembled WGS sequence"/>
</dbReference>
<keyword evidence="2" id="KW-1133">Transmembrane helix</keyword>
<proteinExistence type="predicted"/>
<name>A0ABX2WI09_9MICO</name>
<comment type="caution">
    <text evidence="3">The sequence shown here is derived from an EMBL/GenBank/DDBJ whole genome shotgun (WGS) entry which is preliminary data.</text>
</comment>
<keyword evidence="4" id="KW-1185">Reference proteome</keyword>
<feature type="transmembrane region" description="Helical" evidence="2">
    <location>
        <begin position="123"/>
        <end position="142"/>
    </location>
</feature>